<feature type="transmembrane region" description="Helical" evidence="1">
    <location>
        <begin position="141"/>
        <end position="159"/>
    </location>
</feature>
<comment type="caution">
    <text evidence="2">The sequence shown here is derived from an EMBL/GenBank/DDBJ whole genome shotgun (WGS) entry which is preliminary data.</text>
</comment>
<keyword evidence="3" id="KW-1185">Reference proteome</keyword>
<keyword evidence="1" id="KW-1133">Transmembrane helix</keyword>
<dbReference type="RefSeq" id="WP_338198627.1">
    <property type="nucleotide sequence ID" value="NZ_JAEKNR010000024.1"/>
</dbReference>
<accession>A0A934N5N5</accession>
<gene>
    <name evidence="2" type="ORF">JF922_01730</name>
</gene>
<proteinExistence type="predicted"/>
<evidence type="ECO:0000256" key="1">
    <source>
        <dbReference type="SAM" id="Phobius"/>
    </source>
</evidence>
<feature type="transmembrane region" description="Helical" evidence="1">
    <location>
        <begin position="81"/>
        <end position="99"/>
    </location>
</feature>
<dbReference type="AlphaFoldDB" id="A0A934N5N5"/>
<keyword evidence="1" id="KW-0472">Membrane</keyword>
<keyword evidence="1" id="KW-0812">Transmembrane</keyword>
<evidence type="ECO:0000313" key="2">
    <source>
        <dbReference type="EMBL" id="MBJ7596796.1"/>
    </source>
</evidence>
<organism evidence="2 3">
    <name type="scientific">Candidatus Nephthysia bennettiae</name>
    <dbReference type="NCBI Taxonomy" id="3127016"/>
    <lineage>
        <taxon>Bacteria</taxon>
        <taxon>Bacillati</taxon>
        <taxon>Candidatus Dormiibacterota</taxon>
        <taxon>Candidatus Dormibacteria</taxon>
        <taxon>Candidatus Dormibacterales</taxon>
        <taxon>Candidatus Dormibacteraceae</taxon>
        <taxon>Candidatus Nephthysia</taxon>
    </lineage>
</organism>
<protein>
    <submittedName>
        <fullName evidence="2">DUF2306 domain-containing protein</fullName>
    </submittedName>
</protein>
<sequence>MPNLPDLLCPLVGEHISQAFALLLVLHMVAGLTCVLTGLVTIVSRKRAGRHPRFGTIYYWSLSVVFVAASGLAIMRGEHDAYLFILGSLAFGLASIGLAARKIRWRGWRSFHILGMSSSYVVLLTAFYVDNGPRLPLWNRLPLVAFWIGPSLIGLPSVIRADRRHAHLAADLRSTHRLIAVLAQSGSPGRAP</sequence>
<feature type="transmembrane region" description="Helical" evidence="1">
    <location>
        <begin position="56"/>
        <end position="75"/>
    </location>
</feature>
<dbReference type="Proteomes" id="UP000612893">
    <property type="component" value="Unassembled WGS sequence"/>
</dbReference>
<reference evidence="2" key="1">
    <citation type="submission" date="2020-10" db="EMBL/GenBank/DDBJ databases">
        <title>Ca. Dormibacterota MAGs.</title>
        <authorList>
            <person name="Montgomery K."/>
        </authorList>
    </citation>
    <scope>NUCLEOTIDE SEQUENCE [LARGE SCALE GENOMIC DNA]</scope>
    <source>
        <strain evidence="2">SC8812_S17_10</strain>
    </source>
</reference>
<evidence type="ECO:0000313" key="3">
    <source>
        <dbReference type="Proteomes" id="UP000612893"/>
    </source>
</evidence>
<feature type="transmembrane region" description="Helical" evidence="1">
    <location>
        <begin position="111"/>
        <end position="129"/>
    </location>
</feature>
<name>A0A934N5N5_9BACT</name>
<feature type="transmembrane region" description="Helical" evidence="1">
    <location>
        <begin position="20"/>
        <end position="44"/>
    </location>
</feature>
<dbReference type="EMBL" id="JAEKNR010000024">
    <property type="protein sequence ID" value="MBJ7596796.1"/>
    <property type="molecule type" value="Genomic_DNA"/>
</dbReference>